<evidence type="ECO:0000313" key="2">
    <source>
        <dbReference type="EMBL" id="KAJ1145228.1"/>
    </source>
</evidence>
<evidence type="ECO:0000256" key="1">
    <source>
        <dbReference type="SAM" id="MobiDB-lite"/>
    </source>
</evidence>
<accession>A0AAV7R381</accession>
<reference evidence="2" key="1">
    <citation type="journal article" date="2022" name="bioRxiv">
        <title>Sequencing and chromosome-scale assembly of the giantPleurodeles waltlgenome.</title>
        <authorList>
            <person name="Brown T."/>
            <person name="Elewa A."/>
            <person name="Iarovenko S."/>
            <person name="Subramanian E."/>
            <person name="Araus A.J."/>
            <person name="Petzold A."/>
            <person name="Susuki M."/>
            <person name="Suzuki K.-i.T."/>
            <person name="Hayashi T."/>
            <person name="Toyoda A."/>
            <person name="Oliveira C."/>
            <person name="Osipova E."/>
            <person name="Leigh N.D."/>
            <person name="Simon A."/>
            <person name="Yun M.H."/>
        </authorList>
    </citation>
    <scope>NUCLEOTIDE SEQUENCE</scope>
    <source>
        <strain evidence="2">20211129_DDA</strain>
        <tissue evidence="2">Liver</tissue>
    </source>
</reference>
<comment type="caution">
    <text evidence="2">The sequence shown here is derived from an EMBL/GenBank/DDBJ whole genome shotgun (WGS) entry which is preliminary data.</text>
</comment>
<dbReference type="AlphaFoldDB" id="A0AAV7R381"/>
<feature type="region of interest" description="Disordered" evidence="1">
    <location>
        <begin position="53"/>
        <end position="73"/>
    </location>
</feature>
<protein>
    <submittedName>
        <fullName evidence="2">Uncharacterized protein</fullName>
    </submittedName>
</protein>
<dbReference type="EMBL" id="JANPWB010000010">
    <property type="protein sequence ID" value="KAJ1145228.1"/>
    <property type="molecule type" value="Genomic_DNA"/>
</dbReference>
<feature type="region of interest" description="Disordered" evidence="1">
    <location>
        <begin position="1"/>
        <end position="28"/>
    </location>
</feature>
<keyword evidence="3" id="KW-1185">Reference proteome</keyword>
<proteinExistence type="predicted"/>
<gene>
    <name evidence="2" type="ORF">NDU88_011519</name>
</gene>
<feature type="compositionally biased region" description="Polar residues" evidence="1">
    <location>
        <begin position="63"/>
        <end position="73"/>
    </location>
</feature>
<dbReference type="Proteomes" id="UP001066276">
    <property type="component" value="Chromosome 6"/>
</dbReference>
<organism evidence="2 3">
    <name type="scientific">Pleurodeles waltl</name>
    <name type="common">Iberian ribbed newt</name>
    <dbReference type="NCBI Taxonomy" id="8319"/>
    <lineage>
        <taxon>Eukaryota</taxon>
        <taxon>Metazoa</taxon>
        <taxon>Chordata</taxon>
        <taxon>Craniata</taxon>
        <taxon>Vertebrata</taxon>
        <taxon>Euteleostomi</taxon>
        <taxon>Amphibia</taxon>
        <taxon>Batrachia</taxon>
        <taxon>Caudata</taxon>
        <taxon>Salamandroidea</taxon>
        <taxon>Salamandridae</taxon>
        <taxon>Pleurodelinae</taxon>
        <taxon>Pleurodeles</taxon>
    </lineage>
</organism>
<sequence>MLGKHRIGAGDCAEAGAGGRSWGALTGTEKKPCAETAAGVGEAIIRCGSTERKWQEPEMPSMDQPTHQTPGDLQAQRQAGVGWHLMDNAPNGTEIGTMELHFCSNSSAPDRWNKAILAVVAIPRTRSHQ</sequence>
<name>A0AAV7R381_PLEWA</name>
<evidence type="ECO:0000313" key="3">
    <source>
        <dbReference type="Proteomes" id="UP001066276"/>
    </source>
</evidence>